<feature type="domain" description="Reverse transcriptase" evidence="1">
    <location>
        <begin position="1"/>
        <end position="182"/>
    </location>
</feature>
<reference evidence="2 3" key="1">
    <citation type="submission" date="2023-10" db="EMBL/GenBank/DDBJ databases">
        <title>Chromosome-scale genome assembly provides insights into flower coloration mechanisms of Canna indica.</title>
        <authorList>
            <person name="Li C."/>
        </authorList>
    </citation>
    <scope>NUCLEOTIDE SEQUENCE [LARGE SCALE GENOMIC DNA]</scope>
    <source>
        <tissue evidence="2">Flower</tissue>
    </source>
</reference>
<dbReference type="PANTHER" id="PTHR19446">
    <property type="entry name" value="REVERSE TRANSCRIPTASES"/>
    <property type="match status" value="1"/>
</dbReference>
<organism evidence="2 3">
    <name type="scientific">Canna indica</name>
    <name type="common">Indian-shot</name>
    <dbReference type="NCBI Taxonomy" id="4628"/>
    <lineage>
        <taxon>Eukaryota</taxon>
        <taxon>Viridiplantae</taxon>
        <taxon>Streptophyta</taxon>
        <taxon>Embryophyta</taxon>
        <taxon>Tracheophyta</taxon>
        <taxon>Spermatophyta</taxon>
        <taxon>Magnoliopsida</taxon>
        <taxon>Liliopsida</taxon>
        <taxon>Zingiberales</taxon>
        <taxon>Cannaceae</taxon>
        <taxon>Canna</taxon>
    </lineage>
</organism>
<dbReference type="SUPFAM" id="SSF56672">
    <property type="entry name" value="DNA/RNA polymerases"/>
    <property type="match status" value="1"/>
</dbReference>
<evidence type="ECO:0000259" key="1">
    <source>
        <dbReference type="PROSITE" id="PS50878"/>
    </source>
</evidence>
<dbReference type="Pfam" id="PF00078">
    <property type="entry name" value="RVT_1"/>
    <property type="match status" value="1"/>
</dbReference>
<dbReference type="Proteomes" id="UP001327560">
    <property type="component" value="Chromosome 9"/>
</dbReference>
<evidence type="ECO:0000313" key="3">
    <source>
        <dbReference type="Proteomes" id="UP001327560"/>
    </source>
</evidence>
<dbReference type="InterPro" id="IPR043502">
    <property type="entry name" value="DNA/RNA_pol_sf"/>
</dbReference>
<dbReference type="AlphaFoldDB" id="A0AAQ3L6E2"/>
<sequence length="182" mass="20760">MTAFEIVWGCKNTNKDICIIKVDFEKAFDTINWSFILQMFEAFASRWIQWVKHLLFLAHSSLLVNDAKGRTFKNKHGLRQGNPLSPLLFNLVYDVLSRLISRAAENDLVAGALYQFFPRGITHILFSDDLLLFSKDDENCIHSFDVLLRCFDLCSGLKLNVLKTKDASSINGHGQEQEATET</sequence>
<dbReference type="PROSITE" id="PS50878">
    <property type="entry name" value="RT_POL"/>
    <property type="match status" value="1"/>
</dbReference>
<dbReference type="InterPro" id="IPR000477">
    <property type="entry name" value="RT_dom"/>
</dbReference>
<evidence type="ECO:0000313" key="2">
    <source>
        <dbReference type="EMBL" id="WOL19493.1"/>
    </source>
</evidence>
<dbReference type="EMBL" id="CP136898">
    <property type="protein sequence ID" value="WOL19493.1"/>
    <property type="molecule type" value="Genomic_DNA"/>
</dbReference>
<proteinExistence type="predicted"/>
<name>A0AAQ3L6E2_9LILI</name>
<gene>
    <name evidence="2" type="ORF">Cni_G28291</name>
</gene>
<accession>A0AAQ3L6E2</accession>
<protein>
    <recommendedName>
        <fullName evidence="1">Reverse transcriptase domain-containing protein</fullName>
    </recommendedName>
</protein>
<keyword evidence="3" id="KW-1185">Reference proteome</keyword>